<evidence type="ECO:0000313" key="2">
    <source>
        <dbReference type="Proteomes" id="UP000176741"/>
    </source>
</evidence>
<dbReference type="Proteomes" id="UP000176741">
    <property type="component" value="Unassembled WGS sequence"/>
</dbReference>
<proteinExistence type="predicted"/>
<reference evidence="1 2" key="1">
    <citation type="journal article" date="2016" name="Nat. Commun.">
        <title>Thousands of microbial genomes shed light on interconnected biogeochemical processes in an aquifer system.</title>
        <authorList>
            <person name="Anantharaman K."/>
            <person name="Brown C.T."/>
            <person name="Hug L.A."/>
            <person name="Sharon I."/>
            <person name="Castelle C.J."/>
            <person name="Probst A.J."/>
            <person name="Thomas B.C."/>
            <person name="Singh A."/>
            <person name="Wilkins M.J."/>
            <person name="Karaoz U."/>
            <person name="Brodie E.L."/>
            <person name="Williams K.H."/>
            <person name="Hubbard S.S."/>
            <person name="Banfield J.F."/>
        </authorList>
    </citation>
    <scope>NUCLEOTIDE SEQUENCE [LARGE SCALE GENOMIC DNA]</scope>
</reference>
<protein>
    <submittedName>
        <fullName evidence="1">Uncharacterized protein</fullName>
    </submittedName>
</protein>
<gene>
    <name evidence="1" type="ORF">A2771_02675</name>
</gene>
<sequence>MAIPFISTPDKEITSTTQDLIPIADIVDGLVIYKNGGAALILESTSLNFGLLSEREQEAVIASYAGLLNSFNFPVQIVVRSQKKDITIYMNFLNRAKAKIKNPKLLLIMEDYKNYISDAIKKKNVLSKKFYIVIPFTSYELGISKSFRTSFRSSSNARLSYPRSYVIRKAKIALFPKREHLMRQARRINLALKPLSDEELITLFYNIYNPEPPVKEQGYLA</sequence>
<dbReference type="AlphaFoldDB" id="A0A1F7XWU7"/>
<comment type="caution">
    <text evidence="1">The sequence shown here is derived from an EMBL/GenBank/DDBJ whole genome shotgun (WGS) entry which is preliminary data.</text>
</comment>
<organism evidence="1 2">
    <name type="scientific">Candidatus Woesebacteria bacterium RIFCSPHIGHO2_01_FULL_38_26b</name>
    <dbReference type="NCBI Taxonomy" id="1802491"/>
    <lineage>
        <taxon>Bacteria</taxon>
        <taxon>Candidatus Woeseibacteriota</taxon>
    </lineage>
</organism>
<accession>A0A1F7XWU7</accession>
<evidence type="ECO:0000313" key="1">
    <source>
        <dbReference type="EMBL" id="OGM19511.1"/>
    </source>
</evidence>
<name>A0A1F7XWU7_9BACT</name>
<dbReference type="EMBL" id="MGGD01000066">
    <property type="protein sequence ID" value="OGM19511.1"/>
    <property type="molecule type" value="Genomic_DNA"/>
</dbReference>